<evidence type="ECO:0000259" key="12">
    <source>
        <dbReference type="Pfam" id="PF22468"/>
    </source>
</evidence>
<keyword evidence="6 8" id="KW-0067">ATP-binding</keyword>
<dbReference type="GO" id="GO:0005829">
    <property type="term" value="C:cytosol"/>
    <property type="evidence" value="ECO:0007669"/>
    <property type="project" value="TreeGrafter"/>
</dbReference>
<dbReference type="EMBL" id="JACXWA010000018">
    <property type="protein sequence ID" value="MBD3869994.1"/>
    <property type="molecule type" value="Genomic_DNA"/>
</dbReference>
<dbReference type="PANTHER" id="PTHR21499:SF59">
    <property type="entry name" value="ASPARTOKINASE"/>
    <property type="match status" value="1"/>
</dbReference>
<dbReference type="GO" id="GO:0009090">
    <property type="term" value="P:homoserine biosynthetic process"/>
    <property type="evidence" value="ECO:0007669"/>
    <property type="project" value="TreeGrafter"/>
</dbReference>
<dbReference type="NCBIfam" id="TIGR00657">
    <property type="entry name" value="asp_kinases"/>
    <property type="match status" value="1"/>
</dbReference>
<dbReference type="Proteomes" id="UP000598633">
    <property type="component" value="Unassembled WGS sequence"/>
</dbReference>
<gene>
    <name evidence="13" type="ORF">IFJ97_01380</name>
</gene>
<dbReference type="InterPro" id="IPR001341">
    <property type="entry name" value="Asp_kinase"/>
</dbReference>
<feature type="binding site" evidence="8">
    <location>
        <begin position="261"/>
        <end position="262"/>
    </location>
    <ligand>
        <name>ATP</name>
        <dbReference type="ChEBI" id="CHEBI:30616"/>
    </ligand>
</feature>
<dbReference type="UniPathway" id="UPA00050">
    <property type="reaction ID" value="UER00461"/>
</dbReference>
<dbReference type="PROSITE" id="PS00324">
    <property type="entry name" value="ASPARTOKINASE"/>
    <property type="match status" value="1"/>
</dbReference>
<feature type="binding site" evidence="8">
    <location>
        <begin position="5"/>
        <end position="8"/>
    </location>
    <ligand>
        <name>ATP</name>
        <dbReference type="ChEBI" id="CHEBI:30616"/>
    </ligand>
</feature>
<comment type="pathway">
    <text evidence="10">Amino-acid biosynthesis; L-threonine biosynthesis; L-threonine from L-aspartate: step 1/5.</text>
</comment>
<dbReference type="GO" id="GO:0004072">
    <property type="term" value="F:aspartate kinase activity"/>
    <property type="evidence" value="ECO:0007669"/>
    <property type="project" value="UniProtKB-EC"/>
</dbReference>
<evidence type="ECO:0000256" key="9">
    <source>
        <dbReference type="RuleBase" id="RU003448"/>
    </source>
</evidence>
<dbReference type="UniPathway" id="UPA00051">
    <property type="reaction ID" value="UER00462"/>
</dbReference>
<dbReference type="EC" id="2.7.2.4" evidence="9"/>
<evidence type="ECO:0000256" key="4">
    <source>
        <dbReference type="ARBA" id="ARBA00022741"/>
    </source>
</evidence>
<evidence type="ECO:0000313" key="13">
    <source>
        <dbReference type="EMBL" id="MBD3869994.1"/>
    </source>
</evidence>
<feature type="binding site" evidence="8">
    <location>
        <position position="124"/>
    </location>
    <ligand>
        <name>substrate</name>
    </ligand>
</feature>
<protein>
    <recommendedName>
        <fullName evidence="9">Aspartokinase</fullName>
        <ecNumber evidence="9">2.7.2.4</ecNumber>
    </recommendedName>
</protein>
<feature type="domain" description="Aspartokinase ACT" evidence="12">
    <location>
        <begin position="367"/>
        <end position="427"/>
    </location>
</feature>
<dbReference type="AlphaFoldDB" id="A0A8J6Y5M1"/>
<comment type="pathway">
    <text evidence="1 10">Amino-acid biosynthesis; L-lysine biosynthesis via DAP pathway; (S)-tetrahydrodipicolinate from L-aspartate: step 1/4.</text>
</comment>
<proteinExistence type="inferred from homology"/>
<dbReference type="InterPro" id="IPR042199">
    <property type="entry name" value="AsparK_Bifunc_asparK/hSer_DH"/>
</dbReference>
<dbReference type="InterPro" id="IPR045865">
    <property type="entry name" value="ACT-like_dom_sf"/>
</dbReference>
<dbReference type="Gene3D" id="3.40.1160.10">
    <property type="entry name" value="Acetylglutamate kinase-like"/>
    <property type="match status" value="1"/>
</dbReference>
<dbReference type="GO" id="GO:0009089">
    <property type="term" value="P:lysine biosynthetic process via diaminopimelate"/>
    <property type="evidence" value="ECO:0007669"/>
    <property type="project" value="UniProtKB-UniPathway"/>
</dbReference>
<evidence type="ECO:0000259" key="11">
    <source>
        <dbReference type="Pfam" id="PF00696"/>
    </source>
</evidence>
<comment type="caution">
    <text evidence="13">The sequence shown here is derived from an EMBL/GenBank/DDBJ whole genome shotgun (WGS) entry which is preliminary data.</text>
</comment>
<sequence length="454" mass="49119">MKVLKFGGTSLADRQRFEEAANLVHEAARDGRVVVVASAVAGTTNRLSALIETSNRIDVDWKDEVCVVERQHLEVLATLPLQCRNPAARSIQTIIEVLRNDLRALAADPANRKEIADRVLAVGERLSVQLLAATLQSKGRAARVIDAADAVVTDSFFGEARVDFEATRRRCRRLFAGRDTATSIVTGFIGADRHGRTTTLGRGGSDFTAAVLGAVLDVERVEIWTDVDGVLTAPPQLVPSVSSIPWLSYEEAAELSFFGAKVLHPQTVGPLAERGIPIHVRNTLEPARRGTEITAHSGARNRVVATSAFEEVTAFRLRDVFLGSVDEVLMLCRASSDGTTLVAVPSSRAGSLIEQFEIEDHFAASIVTLVGHDIALQPWVAGRALESLARRGIAVRSFAAGASPHTVALLVERDDLENALCTVHDALMLDRETLAVSRRNLKTEKKEIRHVSAA</sequence>
<evidence type="ECO:0000256" key="5">
    <source>
        <dbReference type="ARBA" id="ARBA00022777"/>
    </source>
</evidence>
<dbReference type="InterPro" id="IPR054352">
    <property type="entry name" value="ACT_Aspartokinase"/>
</dbReference>
<reference evidence="13 14" key="1">
    <citation type="submission" date="2020-08" db="EMBL/GenBank/DDBJ databases">
        <title>Acidobacteriota in marine sediments use diverse sulfur dissimilation pathways.</title>
        <authorList>
            <person name="Wasmund K."/>
        </authorList>
    </citation>
    <scope>NUCLEOTIDE SEQUENCE [LARGE SCALE GENOMIC DNA]</scope>
    <source>
        <strain evidence="13">MAG AM3-A</strain>
    </source>
</reference>
<keyword evidence="4 8" id="KW-0547">Nucleotide-binding</keyword>
<dbReference type="SUPFAM" id="SSF55021">
    <property type="entry name" value="ACT-like"/>
    <property type="match status" value="1"/>
</dbReference>
<feature type="domain" description="Aspartate/glutamate/uridylate kinase" evidence="11">
    <location>
        <begin position="2"/>
        <end position="282"/>
    </location>
</feature>
<dbReference type="InterPro" id="IPR036393">
    <property type="entry name" value="AceGlu_kinase-like_sf"/>
</dbReference>
<organism evidence="13 14">
    <name type="scientific">Candidatus Sulfomarinibacter kjeldsenii</name>
    <dbReference type="NCBI Taxonomy" id="2885994"/>
    <lineage>
        <taxon>Bacteria</taxon>
        <taxon>Pseudomonadati</taxon>
        <taxon>Acidobacteriota</taxon>
        <taxon>Thermoanaerobaculia</taxon>
        <taxon>Thermoanaerobaculales</taxon>
        <taxon>Candidatus Sulfomarinibacteraceae</taxon>
        <taxon>Candidatus Sulfomarinibacter</taxon>
    </lineage>
</organism>
<evidence type="ECO:0000256" key="10">
    <source>
        <dbReference type="RuleBase" id="RU004249"/>
    </source>
</evidence>
<evidence type="ECO:0000256" key="6">
    <source>
        <dbReference type="ARBA" id="ARBA00022840"/>
    </source>
</evidence>
<dbReference type="InterPro" id="IPR018042">
    <property type="entry name" value="Aspartate_kinase_CS"/>
</dbReference>
<dbReference type="GO" id="GO:0009088">
    <property type="term" value="P:threonine biosynthetic process"/>
    <property type="evidence" value="ECO:0007669"/>
    <property type="project" value="UniProtKB-UniPathway"/>
</dbReference>
<dbReference type="InterPro" id="IPR005260">
    <property type="entry name" value="Asp_kin_monofn"/>
</dbReference>
<keyword evidence="5 9" id="KW-0418">Kinase</keyword>
<dbReference type="UniPathway" id="UPA00034">
    <property type="reaction ID" value="UER00015"/>
</dbReference>
<dbReference type="PANTHER" id="PTHR21499">
    <property type="entry name" value="ASPARTATE KINASE"/>
    <property type="match status" value="1"/>
</dbReference>
<dbReference type="PIRSF" id="PIRSF000726">
    <property type="entry name" value="Asp_kin"/>
    <property type="match status" value="1"/>
</dbReference>
<dbReference type="GO" id="GO:0005524">
    <property type="term" value="F:ATP binding"/>
    <property type="evidence" value="ECO:0007669"/>
    <property type="project" value="UniProtKB-KW"/>
</dbReference>
<keyword evidence="10" id="KW-0028">Amino-acid biosynthesis</keyword>
<dbReference type="Pfam" id="PF22468">
    <property type="entry name" value="ACT_9"/>
    <property type="match status" value="1"/>
</dbReference>
<dbReference type="Gene3D" id="3.30.2130.10">
    <property type="entry name" value="VC0802-like"/>
    <property type="match status" value="1"/>
</dbReference>
<evidence type="ECO:0000256" key="2">
    <source>
        <dbReference type="ARBA" id="ARBA00010122"/>
    </source>
</evidence>
<evidence type="ECO:0000256" key="7">
    <source>
        <dbReference type="ARBA" id="ARBA00047872"/>
    </source>
</evidence>
<dbReference type="CDD" id="cd04892">
    <property type="entry name" value="ACT_AK-like_2"/>
    <property type="match status" value="1"/>
</dbReference>
<evidence type="ECO:0000256" key="1">
    <source>
        <dbReference type="ARBA" id="ARBA00004766"/>
    </source>
</evidence>
<dbReference type="InterPro" id="IPR001048">
    <property type="entry name" value="Asp/Glu/Uridylate_kinase"/>
</dbReference>
<accession>A0A8J6Y5M1</accession>
<dbReference type="SUPFAM" id="SSF53633">
    <property type="entry name" value="Carbamate kinase-like"/>
    <property type="match status" value="1"/>
</dbReference>
<dbReference type="Pfam" id="PF00696">
    <property type="entry name" value="AA_kinase"/>
    <property type="match status" value="1"/>
</dbReference>
<comment type="catalytic activity">
    <reaction evidence="7 9">
        <text>L-aspartate + ATP = 4-phospho-L-aspartate + ADP</text>
        <dbReference type="Rhea" id="RHEA:23776"/>
        <dbReference type="ChEBI" id="CHEBI:29991"/>
        <dbReference type="ChEBI" id="CHEBI:30616"/>
        <dbReference type="ChEBI" id="CHEBI:57535"/>
        <dbReference type="ChEBI" id="CHEBI:456216"/>
        <dbReference type="EC" id="2.7.2.4"/>
    </reaction>
</comment>
<comment type="similarity">
    <text evidence="2 9">Belongs to the aspartokinase family.</text>
</comment>
<feature type="binding site" evidence="8">
    <location>
        <begin position="225"/>
        <end position="226"/>
    </location>
    <ligand>
        <name>ATP</name>
        <dbReference type="ChEBI" id="CHEBI:30616"/>
    </ligand>
</feature>
<feature type="binding site" evidence="8">
    <location>
        <position position="44"/>
    </location>
    <ligand>
        <name>substrate</name>
    </ligand>
</feature>
<evidence type="ECO:0000313" key="14">
    <source>
        <dbReference type="Proteomes" id="UP000598633"/>
    </source>
</evidence>
<name>A0A8J6Y5M1_9BACT</name>
<dbReference type="Gene3D" id="1.20.120.1320">
    <property type="entry name" value="Aspartokinase, catalytic domain"/>
    <property type="match status" value="1"/>
</dbReference>
<keyword evidence="3 9" id="KW-0808">Transferase</keyword>
<evidence type="ECO:0000256" key="3">
    <source>
        <dbReference type="ARBA" id="ARBA00022679"/>
    </source>
</evidence>
<evidence type="ECO:0000256" key="8">
    <source>
        <dbReference type="PIRSR" id="PIRSR000726-1"/>
    </source>
</evidence>
<comment type="pathway">
    <text evidence="10">Amino-acid biosynthesis; L-methionine biosynthesis via de novo pathway; L-homoserine from L-aspartate: step 1/3.</text>
</comment>